<feature type="transmembrane region" description="Helical" evidence="1">
    <location>
        <begin position="249"/>
        <end position="267"/>
    </location>
</feature>
<feature type="transmembrane region" description="Helical" evidence="1">
    <location>
        <begin position="6"/>
        <end position="29"/>
    </location>
</feature>
<accession>B0E0W2</accession>
<gene>
    <name evidence="2" type="ORF">LACBIDRAFT_316407</name>
</gene>
<dbReference type="HOGENOM" id="CLU_027213_0_0_1"/>
<evidence type="ECO:0000313" key="3">
    <source>
        <dbReference type="Proteomes" id="UP000001194"/>
    </source>
</evidence>
<feature type="transmembrane region" description="Helical" evidence="1">
    <location>
        <begin position="178"/>
        <end position="200"/>
    </location>
</feature>
<protein>
    <submittedName>
        <fullName evidence="2">Predicted protein</fullName>
    </submittedName>
</protein>
<keyword evidence="1" id="KW-0812">Transmembrane</keyword>
<reference evidence="2 3" key="1">
    <citation type="journal article" date="2008" name="Nature">
        <title>The genome of Laccaria bicolor provides insights into mycorrhizal symbiosis.</title>
        <authorList>
            <person name="Martin F."/>
            <person name="Aerts A."/>
            <person name="Ahren D."/>
            <person name="Brun A."/>
            <person name="Danchin E.G.J."/>
            <person name="Duchaussoy F."/>
            <person name="Gibon J."/>
            <person name="Kohler A."/>
            <person name="Lindquist E."/>
            <person name="Pereda V."/>
            <person name="Salamov A."/>
            <person name="Shapiro H.J."/>
            <person name="Wuyts J."/>
            <person name="Blaudez D."/>
            <person name="Buee M."/>
            <person name="Brokstein P."/>
            <person name="Canbaeck B."/>
            <person name="Cohen D."/>
            <person name="Courty P.E."/>
            <person name="Coutinho P.M."/>
            <person name="Delaruelle C."/>
            <person name="Detter J.C."/>
            <person name="Deveau A."/>
            <person name="DiFazio S."/>
            <person name="Duplessis S."/>
            <person name="Fraissinet-Tachet L."/>
            <person name="Lucic E."/>
            <person name="Frey-Klett P."/>
            <person name="Fourrey C."/>
            <person name="Feussner I."/>
            <person name="Gay G."/>
            <person name="Grimwood J."/>
            <person name="Hoegger P.J."/>
            <person name="Jain P."/>
            <person name="Kilaru S."/>
            <person name="Labbe J."/>
            <person name="Lin Y.C."/>
            <person name="Legue V."/>
            <person name="Le Tacon F."/>
            <person name="Marmeisse R."/>
            <person name="Melayah D."/>
            <person name="Montanini B."/>
            <person name="Muratet M."/>
            <person name="Nehls U."/>
            <person name="Niculita-Hirzel H."/>
            <person name="Oudot-Le Secq M.P."/>
            <person name="Peter M."/>
            <person name="Quesneville H."/>
            <person name="Rajashekar B."/>
            <person name="Reich M."/>
            <person name="Rouhier N."/>
            <person name="Schmutz J."/>
            <person name="Yin T."/>
            <person name="Chalot M."/>
            <person name="Henrissat B."/>
            <person name="Kuees U."/>
            <person name="Lucas S."/>
            <person name="Van de Peer Y."/>
            <person name="Podila G.K."/>
            <person name="Polle A."/>
            <person name="Pukkila P.J."/>
            <person name="Richardson P.M."/>
            <person name="Rouze P."/>
            <person name="Sanders I.R."/>
            <person name="Stajich J.E."/>
            <person name="Tunlid A."/>
            <person name="Tuskan G."/>
            <person name="Grigoriev I.V."/>
        </authorList>
    </citation>
    <scope>NUCLEOTIDE SEQUENCE [LARGE SCALE GENOMIC DNA]</scope>
    <source>
        <strain evidence="3">S238N-H82 / ATCC MYA-4686</strain>
    </source>
</reference>
<feature type="transmembrane region" description="Helical" evidence="1">
    <location>
        <begin position="282"/>
        <end position="304"/>
    </location>
</feature>
<dbReference type="EMBL" id="DS547163">
    <property type="protein sequence ID" value="EDQ99516.1"/>
    <property type="molecule type" value="Genomic_DNA"/>
</dbReference>
<dbReference type="GeneID" id="6085533"/>
<feature type="transmembrane region" description="Helical" evidence="1">
    <location>
        <begin position="50"/>
        <end position="68"/>
    </location>
</feature>
<dbReference type="InParanoid" id="B0E0W2"/>
<keyword evidence="3" id="KW-1185">Reference proteome</keyword>
<organism evidence="3">
    <name type="scientific">Laccaria bicolor (strain S238N-H82 / ATCC MYA-4686)</name>
    <name type="common">Bicoloured deceiver</name>
    <name type="synonym">Laccaria laccata var. bicolor</name>
    <dbReference type="NCBI Taxonomy" id="486041"/>
    <lineage>
        <taxon>Eukaryota</taxon>
        <taxon>Fungi</taxon>
        <taxon>Dikarya</taxon>
        <taxon>Basidiomycota</taxon>
        <taxon>Agaricomycotina</taxon>
        <taxon>Agaricomycetes</taxon>
        <taxon>Agaricomycetidae</taxon>
        <taxon>Agaricales</taxon>
        <taxon>Agaricineae</taxon>
        <taxon>Hydnangiaceae</taxon>
        <taxon>Laccaria</taxon>
    </lineage>
</organism>
<proteinExistence type="predicted"/>
<keyword evidence="1" id="KW-1133">Transmembrane helix</keyword>
<dbReference type="AlphaFoldDB" id="B0E0W2"/>
<keyword evidence="1" id="KW-0472">Membrane</keyword>
<dbReference type="KEGG" id="lbc:LACBIDRAFT_316407"/>
<feature type="transmembrane region" description="Helical" evidence="1">
    <location>
        <begin position="144"/>
        <end position="166"/>
    </location>
</feature>
<evidence type="ECO:0000256" key="1">
    <source>
        <dbReference type="SAM" id="Phobius"/>
    </source>
</evidence>
<sequence>MSHTSAASYLVWSLITAILGIFLIFHLWSFDRFKCLKWNSGPYSGAFKRIMTYSYMCSIPLIFVYALGNTIIKYREGIIIHPILGAIPKPYQLWEPAARRSIFPLMLMFSFAWGLEMVTHLEELCFWLFLVNSGSAQQDWFRSLYFKTWVVGSCIAVIYMPLVTIFTRHDPLVSEAYMFLAGSLGSLSLTLWFTPILWTFPAFLKNLRHEGVDTGTIVRLTKFSELNVLFNNLLGNICCSCPSSQMIRVIFRFLFIIPILILGVDGVRPHHHINESVFWTDLLVILSGFGIAVSSGITLVIFFPRSIEGEIAARDASKERKRSRSFGRTTSVMDNDTTAKNMSMSQFSTYRNAPAESAAGGTYLLTSSPVKTGFDMQSYDGHTDDGLRMGGSSFQHHGDKLWDRDEARDVPAALPAMKPNRKRGKDVELGGIEALTETNLSIHNLRLSNVNPMLQNFTSPIDFVYASEDPPQQSRLTFNRR</sequence>
<dbReference type="STRING" id="486041.B0E0W2"/>
<name>B0E0W2_LACBS</name>
<dbReference type="OrthoDB" id="2384193at2759"/>
<feature type="transmembrane region" description="Helical" evidence="1">
    <location>
        <begin position="102"/>
        <end position="132"/>
    </location>
</feature>
<dbReference type="Proteomes" id="UP000001194">
    <property type="component" value="Unassembled WGS sequence"/>
</dbReference>
<evidence type="ECO:0000313" key="2">
    <source>
        <dbReference type="EMBL" id="EDQ99516.1"/>
    </source>
</evidence>
<dbReference type="RefSeq" id="XP_001889865.1">
    <property type="nucleotide sequence ID" value="XM_001889830.1"/>
</dbReference>